<organism evidence="5 6">
    <name type="scientific">Cupriavidus malaysiensis</name>
    <dbReference type="NCBI Taxonomy" id="367825"/>
    <lineage>
        <taxon>Bacteria</taxon>
        <taxon>Pseudomonadati</taxon>
        <taxon>Pseudomonadota</taxon>
        <taxon>Betaproteobacteria</taxon>
        <taxon>Burkholderiales</taxon>
        <taxon>Burkholderiaceae</taxon>
        <taxon>Cupriavidus</taxon>
    </lineage>
</organism>
<dbReference type="Proteomes" id="UP000177515">
    <property type="component" value="Chromosome 2"/>
</dbReference>
<dbReference type="SMART" id="SM00342">
    <property type="entry name" value="HTH_ARAC"/>
    <property type="match status" value="1"/>
</dbReference>
<dbReference type="PRINTS" id="PR00032">
    <property type="entry name" value="HTHARAC"/>
</dbReference>
<keyword evidence="2" id="KW-0238">DNA-binding</keyword>
<dbReference type="PROSITE" id="PS00041">
    <property type="entry name" value="HTH_ARAC_FAMILY_1"/>
    <property type="match status" value="1"/>
</dbReference>
<keyword evidence="6" id="KW-1185">Reference proteome</keyword>
<dbReference type="InterPro" id="IPR009057">
    <property type="entry name" value="Homeodomain-like_sf"/>
</dbReference>
<dbReference type="SUPFAM" id="SSF46689">
    <property type="entry name" value="Homeodomain-like"/>
    <property type="match status" value="1"/>
</dbReference>
<dbReference type="Gene3D" id="1.10.10.60">
    <property type="entry name" value="Homeodomain-like"/>
    <property type="match status" value="1"/>
</dbReference>
<dbReference type="PROSITE" id="PS01124">
    <property type="entry name" value="HTH_ARAC_FAMILY_2"/>
    <property type="match status" value="1"/>
</dbReference>
<evidence type="ECO:0000259" key="4">
    <source>
        <dbReference type="PROSITE" id="PS01124"/>
    </source>
</evidence>
<gene>
    <name evidence="5" type="ORF">BKK80_21395</name>
</gene>
<protein>
    <submittedName>
        <fullName evidence="5">AraC family transcriptional regulator</fullName>
    </submittedName>
</protein>
<evidence type="ECO:0000256" key="2">
    <source>
        <dbReference type="ARBA" id="ARBA00023125"/>
    </source>
</evidence>
<keyword evidence="3" id="KW-0804">Transcription</keyword>
<sequence length="335" mass="37176">MPNHPIWPGHPAPDAERVTFSYFDVAGEPFHQQLLAWRGRVGHVMDVLPLRDQLAQPFRGAIARYDAGGIAFTDCVTDTLQIERTIARISRDSVRSFAFHIFLSGGTGILSGRRARRTDAAVADGILGLDMDQPVRMIRHACRVITLFVSGQVLEDLLVDPATIHGRAIGADVPIARLIIERCAALAGRIRRMPAAEAGFHLRAIVRLLAEAYGRQAGLLGNARAVERAQMYGQVLRHIRHHLHEAELSPDSVLDALGLARPSVYRLFQHEGGLARYIQRLRLRLAAHELVAFPQIPVKDIAYACGFKTPSDFSRAFRRAYEMTPQELRMPAAPV</sequence>
<dbReference type="InterPro" id="IPR050204">
    <property type="entry name" value="AraC_XylS_family_regulators"/>
</dbReference>
<dbReference type="EMBL" id="CP017755">
    <property type="protein sequence ID" value="AOZ08511.1"/>
    <property type="molecule type" value="Genomic_DNA"/>
</dbReference>
<dbReference type="InterPro" id="IPR020449">
    <property type="entry name" value="Tscrpt_reg_AraC-type_HTH"/>
</dbReference>
<dbReference type="InterPro" id="IPR018062">
    <property type="entry name" value="HTH_AraC-typ_CS"/>
</dbReference>
<dbReference type="PANTHER" id="PTHR46796:SF6">
    <property type="entry name" value="ARAC SUBFAMILY"/>
    <property type="match status" value="1"/>
</dbReference>
<proteinExistence type="predicted"/>
<feature type="domain" description="HTH araC/xylS-type" evidence="4">
    <location>
        <begin position="233"/>
        <end position="331"/>
    </location>
</feature>
<evidence type="ECO:0000256" key="3">
    <source>
        <dbReference type="ARBA" id="ARBA00023163"/>
    </source>
</evidence>
<dbReference type="InterPro" id="IPR018060">
    <property type="entry name" value="HTH_AraC"/>
</dbReference>
<evidence type="ECO:0000313" key="5">
    <source>
        <dbReference type="EMBL" id="AOZ08511.1"/>
    </source>
</evidence>
<accession>A0ABM6F9Z9</accession>
<dbReference type="Pfam" id="PF12833">
    <property type="entry name" value="HTH_18"/>
    <property type="match status" value="1"/>
</dbReference>
<keyword evidence="1" id="KW-0805">Transcription regulation</keyword>
<reference evidence="5 6" key="1">
    <citation type="submission" date="2016-10" db="EMBL/GenBank/DDBJ databases">
        <title>Complete genome sequences of three Cupriavidus strains isolated from various Malaysian environments.</title>
        <authorList>
            <person name="Abdullah A.A.-A."/>
            <person name="Shafie N.A.H."/>
            <person name="Lau N.S."/>
        </authorList>
    </citation>
    <scope>NUCLEOTIDE SEQUENCE [LARGE SCALE GENOMIC DNA]</scope>
    <source>
        <strain evidence="5 6">USMAA1020</strain>
    </source>
</reference>
<dbReference type="RefSeq" id="WP_071071124.1">
    <property type="nucleotide sequence ID" value="NZ_CP017755.1"/>
</dbReference>
<evidence type="ECO:0000256" key="1">
    <source>
        <dbReference type="ARBA" id="ARBA00023015"/>
    </source>
</evidence>
<name>A0ABM6F9Z9_9BURK</name>
<evidence type="ECO:0000313" key="6">
    <source>
        <dbReference type="Proteomes" id="UP000177515"/>
    </source>
</evidence>
<dbReference type="PANTHER" id="PTHR46796">
    <property type="entry name" value="HTH-TYPE TRANSCRIPTIONAL ACTIVATOR RHAS-RELATED"/>
    <property type="match status" value="1"/>
</dbReference>